<dbReference type="Gene3D" id="3.40.50.150">
    <property type="entry name" value="Vaccinia Virus protein VP39"/>
    <property type="match status" value="1"/>
</dbReference>
<dbReference type="Proteomes" id="UP000434475">
    <property type="component" value="Unassembled WGS sequence"/>
</dbReference>
<dbReference type="PANTHER" id="PTHR24422">
    <property type="entry name" value="CHEMOTAXIS PROTEIN METHYLTRANSFERASE"/>
    <property type="match status" value="1"/>
</dbReference>
<dbReference type="InterPro" id="IPR029063">
    <property type="entry name" value="SAM-dependent_MTases_sf"/>
</dbReference>
<comment type="catalytic activity">
    <reaction evidence="1">
        <text>L-glutamyl-[protein] + S-adenosyl-L-methionine = [protein]-L-glutamate 5-O-methyl ester + S-adenosyl-L-homocysteine</text>
        <dbReference type="Rhea" id="RHEA:24452"/>
        <dbReference type="Rhea" id="RHEA-COMP:10208"/>
        <dbReference type="Rhea" id="RHEA-COMP:10311"/>
        <dbReference type="ChEBI" id="CHEBI:29973"/>
        <dbReference type="ChEBI" id="CHEBI:57856"/>
        <dbReference type="ChEBI" id="CHEBI:59789"/>
        <dbReference type="ChEBI" id="CHEBI:82795"/>
        <dbReference type="EC" id="2.1.1.80"/>
    </reaction>
</comment>
<keyword evidence="4 7" id="KW-0808">Transferase</keyword>
<evidence type="ECO:0000256" key="5">
    <source>
        <dbReference type="ARBA" id="ARBA00022691"/>
    </source>
</evidence>
<dbReference type="GO" id="GO:0008983">
    <property type="term" value="F:protein-glutamate O-methyltransferase activity"/>
    <property type="evidence" value="ECO:0007669"/>
    <property type="project" value="UniProtKB-EC"/>
</dbReference>
<evidence type="ECO:0000313" key="8">
    <source>
        <dbReference type="EMBL" id="MSB19621.1"/>
    </source>
</evidence>
<dbReference type="Proteomes" id="UP000095746">
    <property type="component" value="Unassembled WGS sequence"/>
</dbReference>
<evidence type="ECO:0000256" key="3">
    <source>
        <dbReference type="ARBA" id="ARBA00022603"/>
    </source>
</evidence>
<evidence type="ECO:0000313" key="9">
    <source>
        <dbReference type="EMBL" id="MSB50072.1"/>
    </source>
</evidence>
<evidence type="ECO:0000313" key="7">
    <source>
        <dbReference type="EMBL" id="CUO72869.1"/>
    </source>
</evidence>
<evidence type="ECO:0000313" key="11">
    <source>
        <dbReference type="Proteomes" id="UP000429811"/>
    </source>
</evidence>
<dbReference type="SUPFAM" id="SSF53335">
    <property type="entry name" value="S-adenosyl-L-methionine-dependent methyltransferases"/>
    <property type="match status" value="1"/>
</dbReference>
<dbReference type="Gene3D" id="1.10.155.10">
    <property type="entry name" value="Chemotaxis receptor methyltransferase CheR, N-terminal domain"/>
    <property type="match status" value="1"/>
</dbReference>
<dbReference type="Pfam" id="PF03705">
    <property type="entry name" value="CheR_N"/>
    <property type="match status" value="1"/>
</dbReference>
<dbReference type="CDD" id="cd02440">
    <property type="entry name" value="AdoMet_MTases"/>
    <property type="match status" value="1"/>
</dbReference>
<dbReference type="InterPro" id="IPR036804">
    <property type="entry name" value="CheR_N_sf"/>
</dbReference>
<dbReference type="PIRSF" id="PIRSF000410">
    <property type="entry name" value="CheR"/>
    <property type="match status" value="1"/>
</dbReference>
<dbReference type="InterPro" id="IPR022641">
    <property type="entry name" value="CheR_N"/>
</dbReference>
<dbReference type="PANTHER" id="PTHR24422:SF19">
    <property type="entry name" value="CHEMOTAXIS PROTEIN METHYLTRANSFERASE"/>
    <property type="match status" value="1"/>
</dbReference>
<dbReference type="InterPro" id="IPR026024">
    <property type="entry name" value="Chemotaxis_MeTrfase_CheR"/>
</dbReference>
<evidence type="ECO:0000259" key="6">
    <source>
        <dbReference type="PROSITE" id="PS50123"/>
    </source>
</evidence>
<reference evidence="11 12" key="2">
    <citation type="journal article" date="2019" name="Nat. Med.">
        <title>A library of human gut bacterial isolates paired with longitudinal multiomics data enables mechanistic microbiome research.</title>
        <authorList>
            <person name="Poyet M."/>
            <person name="Groussin M."/>
            <person name="Gibbons S.M."/>
            <person name="Avila-Pacheco J."/>
            <person name="Jiang X."/>
            <person name="Kearney S.M."/>
            <person name="Perrotta A.R."/>
            <person name="Berdy B."/>
            <person name="Zhao S."/>
            <person name="Lieberman T.D."/>
            <person name="Swanson P.K."/>
            <person name="Smith M."/>
            <person name="Roesemann S."/>
            <person name="Alexander J.E."/>
            <person name="Rich S.A."/>
            <person name="Livny J."/>
            <person name="Vlamakis H."/>
            <person name="Clish C."/>
            <person name="Bullock K."/>
            <person name="Deik A."/>
            <person name="Scott J."/>
            <person name="Pierce K.A."/>
            <person name="Xavier R.J."/>
            <person name="Alm E.J."/>
        </authorList>
    </citation>
    <scope>NUCLEOTIDE SEQUENCE [LARGE SCALE GENOMIC DNA]</scope>
    <source>
        <strain evidence="8 12">BIOML-A2</strain>
        <strain evidence="9 11">BIOML-A5</strain>
    </source>
</reference>
<evidence type="ECO:0000313" key="12">
    <source>
        <dbReference type="Proteomes" id="UP000434475"/>
    </source>
</evidence>
<dbReference type="Proteomes" id="UP000429811">
    <property type="component" value="Unassembled WGS sequence"/>
</dbReference>
<name>A0A174HIT1_FLAPL</name>
<dbReference type="EMBL" id="WKPO01000024">
    <property type="protein sequence ID" value="MSB50072.1"/>
    <property type="molecule type" value="Genomic_DNA"/>
</dbReference>
<gene>
    <name evidence="7" type="primary">cheR</name>
    <name evidence="7" type="ORF">ERS852411_02051</name>
    <name evidence="9" type="ORF">GKE90_15430</name>
    <name evidence="8" type="ORF">GKE97_08820</name>
</gene>
<evidence type="ECO:0000256" key="2">
    <source>
        <dbReference type="ARBA" id="ARBA00012534"/>
    </source>
</evidence>
<feature type="domain" description="CheR-type methyltransferase" evidence="6">
    <location>
        <begin position="1"/>
        <end position="255"/>
    </location>
</feature>
<dbReference type="SMART" id="SM00138">
    <property type="entry name" value="MeTrc"/>
    <property type="match status" value="1"/>
</dbReference>
<accession>A0A174HIT1</accession>
<sequence length="278" mass="32525">MLFRDMSVSDADFQRMVRFIQDNYGIDLSKKKQLITSRLSHSLRERGYPDFSAFLDHLLKKQDPADLELVLNKLTTNYTFFMREPDHFTFFRDVILPELSRRHQKDRVLSIWSAGCSSGEEPYTLSIYLKEFFGPQASQWDTRILATDISQQALSKAKAGQYKLPADMPGEWLKRYFVKDDTTCLYTAAPQLKQNVIFRTFNLMDPIHFRLKFDVIFCRNVMIYFDQATRDALVRRFYDALHPTGYLFISHSESLGQTRLFRTAAPAVYQKLPLGTHQ</sequence>
<proteinExistence type="predicted"/>
<keyword evidence="3 7" id="KW-0489">Methyltransferase</keyword>
<dbReference type="EC" id="2.1.1.80" evidence="2"/>
<reference evidence="7 10" key="1">
    <citation type="submission" date="2015-09" db="EMBL/GenBank/DDBJ databases">
        <authorList>
            <consortium name="Pathogen Informatics"/>
        </authorList>
    </citation>
    <scope>NUCLEOTIDE SEQUENCE [LARGE SCALE GENOMIC DNA]</scope>
    <source>
        <strain evidence="7 10">2789STDY5608854</strain>
    </source>
</reference>
<dbReference type="AlphaFoldDB" id="A0A174HIT1"/>
<dbReference type="InterPro" id="IPR000780">
    <property type="entry name" value="CheR_MeTrfase"/>
</dbReference>
<dbReference type="InterPro" id="IPR050903">
    <property type="entry name" value="Bact_Chemotaxis_MeTrfase"/>
</dbReference>
<evidence type="ECO:0000313" key="10">
    <source>
        <dbReference type="Proteomes" id="UP000095746"/>
    </source>
</evidence>
<keyword evidence="5" id="KW-0949">S-adenosyl-L-methionine</keyword>
<evidence type="ECO:0000256" key="1">
    <source>
        <dbReference type="ARBA" id="ARBA00001541"/>
    </source>
</evidence>
<dbReference type="RefSeq" id="WP_021633404.1">
    <property type="nucleotide sequence ID" value="NZ_CAAKOI010000435.1"/>
</dbReference>
<dbReference type="Pfam" id="PF01739">
    <property type="entry name" value="CheR"/>
    <property type="match status" value="1"/>
</dbReference>
<organism evidence="7 10">
    <name type="scientific">Flavonifractor plautii</name>
    <name type="common">Fusobacterium plautii</name>
    <dbReference type="NCBI Taxonomy" id="292800"/>
    <lineage>
        <taxon>Bacteria</taxon>
        <taxon>Bacillati</taxon>
        <taxon>Bacillota</taxon>
        <taxon>Clostridia</taxon>
        <taxon>Eubacteriales</taxon>
        <taxon>Oscillospiraceae</taxon>
        <taxon>Flavonifractor</taxon>
    </lineage>
</organism>
<evidence type="ECO:0000256" key="4">
    <source>
        <dbReference type="ARBA" id="ARBA00022679"/>
    </source>
</evidence>
<dbReference type="PROSITE" id="PS50123">
    <property type="entry name" value="CHER"/>
    <property type="match status" value="1"/>
</dbReference>
<protein>
    <recommendedName>
        <fullName evidence="2">protein-glutamate O-methyltransferase</fullName>
        <ecNumber evidence="2">2.1.1.80</ecNumber>
    </recommendedName>
</protein>
<dbReference type="InterPro" id="IPR022642">
    <property type="entry name" value="CheR_C"/>
</dbReference>
<dbReference type="SUPFAM" id="SSF47757">
    <property type="entry name" value="Chemotaxis receptor methyltransferase CheR, N-terminal domain"/>
    <property type="match status" value="1"/>
</dbReference>
<dbReference type="GO" id="GO:0032259">
    <property type="term" value="P:methylation"/>
    <property type="evidence" value="ECO:0007669"/>
    <property type="project" value="UniProtKB-KW"/>
</dbReference>
<dbReference type="EMBL" id="WKPR01000006">
    <property type="protein sequence ID" value="MSB19621.1"/>
    <property type="molecule type" value="Genomic_DNA"/>
</dbReference>
<dbReference type="PRINTS" id="PR00996">
    <property type="entry name" value="CHERMTFRASE"/>
</dbReference>
<dbReference type="EMBL" id="CYZT01000153">
    <property type="protein sequence ID" value="CUO72869.1"/>
    <property type="molecule type" value="Genomic_DNA"/>
</dbReference>